<evidence type="ECO:0000313" key="2">
    <source>
        <dbReference type="Proteomes" id="UP001501729"/>
    </source>
</evidence>
<name>A0AAV3UQ67_9EURY</name>
<organism evidence="1 2">
    <name type="scientific">Haladaptatus pallidirubidus</name>
    <dbReference type="NCBI Taxonomy" id="1008152"/>
    <lineage>
        <taxon>Archaea</taxon>
        <taxon>Methanobacteriati</taxon>
        <taxon>Methanobacteriota</taxon>
        <taxon>Stenosarchaea group</taxon>
        <taxon>Halobacteria</taxon>
        <taxon>Halobacteriales</taxon>
        <taxon>Haladaptataceae</taxon>
        <taxon>Haladaptatus</taxon>
    </lineage>
</organism>
<gene>
    <name evidence="1" type="ORF">GCM10025751_52770</name>
</gene>
<reference evidence="1 2" key="1">
    <citation type="journal article" date="2019" name="Int. J. Syst. Evol. Microbiol.">
        <title>The Global Catalogue of Microorganisms (GCM) 10K type strain sequencing project: providing services to taxonomists for standard genome sequencing and annotation.</title>
        <authorList>
            <consortium name="The Broad Institute Genomics Platform"/>
            <consortium name="The Broad Institute Genome Sequencing Center for Infectious Disease"/>
            <person name="Wu L."/>
            <person name="Ma J."/>
        </authorList>
    </citation>
    <scope>NUCLEOTIDE SEQUENCE [LARGE SCALE GENOMIC DNA]</scope>
    <source>
        <strain evidence="1 2">JCM 17504</strain>
    </source>
</reference>
<proteinExistence type="predicted"/>
<dbReference type="SUPFAM" id="SSF53474">
    <property type="entry name" value="alpha/beta-Hydrolases"/>
    <property type="match status" value="1"/>
</dbReference>
<dbReference type="EMBL" id="BAABKX010000030">
    <property type="protein sequence ID" value="GAA5063891.1"/>
    <property type="molecule type" value="Genomic_DNA"/>
</dbReference>
<keyword evidence="2" id="KW-1185">Reference proteome</keyword>
<comment type="caution">
    <text evidence="1">The sequence shown here is derived from an EMBL/GenBank/DDBJ whole genome shotgun (WGS) entry which is preliminary data.</text>
</comment>
<dbReference type="Proteomes" id="UP001501729">
    <property type="component" value="Unassembled WGS sequence"/>
</dbReference>
<evidence type="ECO:0008006" key="3">
    <source>
        <dbReference type="Google" id="ProtNLM"/>
    </source>
</evidence>
<accession>A0AAV3UQ67</accession>
<dbReference type="RefSeq" id="WP_390184673.1">
    <property type="nucleotide sequence ID" value="NZ_JBHMAI010000002.1"/>
</dbReference>
<dbReference type="GO" id="GO:0016787">
    <property type="term" value="F:hydrolase activity"/>
    <property type="evidence" value="ECO:0007669"/>
    <property type="project" value="InterPro"/>
</dbReference>
<dbReference type="AlphaFoldDB" id="A0AAV3UQ67"/>
<dbReference type="InterPro" id="IPR010662">
    <property type="entry name" value="RBBP9/YdeN"/>
</dbReference>
<sequence>MQYSKVSHEDRPEYEIGNDQITKELAVLDGEVILIGHSLGGSILLRCLSEETLTTSIAVLFLLAPPY</sequence>
<protein>
    <recommendedName>
        <fullName evidence="3">Alpha/beta hydrolase family protein</fullName>
    </recommendedName>
</protein>
<dbReference type="InterPro" id="IPR029058">
    <property type="entry name" value="AB_hydrolase_fold"/>
</dbReference>
<evidence type="ECO:0000313" key="1">
    <source>
        <dbReference type="EMBL" id="GAA5063891.1"/>
    </source>
</evidence>
<dbReference type="Pfam" id="PF06821">
    <property type="entry name" value="Ser_hydrolase"/>
    <property type="match status" value="1"/>
</dbReference>
<dbReference type="Gene3D" id="3.40.50.1820">
    <property type="entry name" value="alpha/beta hydrolase"/>
    <property type="match status" value="1"/>
</dbReference>